<comment type="caution">
    <text evidence="1">The sequence shown here is derived from an EMBL/GenBank/DDBJ whole genome shotgun (WGS) entry which is preliminary data.</text>
</comment>
<gene>
    <name evidence="1" type="ORF">GCM10017083_10530</name>
</gene>
<keyword evidence="2" id="KW-1185">Reference proteome</keyword>
<reference evidence="1" key="2">
    <citation type="submission" date="2020-09" db="EMBL/GenBank/DDBJ databases">
        <authorList>
            <person name="Sun Q."/>
            <person name="Kim S."/>
        </authorList>
    </citation>
    <scope>NUCLEOTIDE SEQUENCE</scope>
    <source>
        <strain evidence="1">KCTC 42651</strain>
    </source>
</reference>
<sequence>MRFLAFLLVLLVLLLGGGAAFLMTWDIPPPTAPVQKVIPNDRLPK</sequence>
<organism evidence="1 2">
    <name type="scientific">Thalassobaculum fulvum</name>
    <dbReference type="NCBI Taxonomy" id="1633335"/>
    <lineage>
        <taxon>Bacteria</taxon>
        <taxon>Pseudomonadati</taxon>
        <taxon>Pseudomonadota</taxon>
        <taxon>Alphaproteobacteria</taxon>
        <taxon>Rhodospirillales</taxon>
        <taxon>Thalassobaculaceae</taxon>
        <taxon>Thalassobaculum</taxon>
    </lineage>
</organism>
<evidence type="ECO:0000313" key="2">
    <source>
        <dbReference type="Proteomes" id="UP000630353"/>
    </source>
</evidence>
<dbReference type="Proteomes" id="UP000630353">
    <property type="component" value="Unassembled WGS sequence"/>
</dbReference>
<proteinExistence type="predicted"/>
<accession>A0A919CPM3</accession>
<dbReference type="AlphaFoldDB" id="A0A919CPM3"/>
<evidence type="ECO:0000313" key="1">
    <source>
        <dbReference type="EMBL" id="GHD43886.1"/>
    </source>
</evidence>
<dbReference type="RefSeq" id="WP_189987882.1">
    <property type="nucleotide sequence ID" value="NZ_BMZS01000002.1"/>
</dbReference>
<protein>
    <submittedName>
        <fullName evidence="1">Uncharacterized protein</fullName>
    </submittedName>
</protein>
<dbReference type="EMBL" id="BMZS01000002">
    <property type="protein sequence ID" value="GHD43886.1"/>
    <property type="molecule type" value="Genomic_DNA"/>
</dbReference>
<reference evidence="1" key="1">
    <citation type="journal article" date="2014" name="Int. J. Syst. Evol. Microbiol.">
        <title>Complete genome sequence of Corynebacterium casei LMG S-19264T (=DSM 44701T), isolated from a smear-ripened cheese.</title>
        <authorList>
            <consortium name="US DOE Joint Genome Institute (JGI-PGF)"/>
            <person name="Walter F."/>
            <person name="Albersmeier A."/>
            <person name="Kalinowski J."/>
            <person name="Ruckert C."/>
        </authorList>
    </citation>
    <scope>NUCLEOTIDE SEQUENCE</scope>
    <source>
        <strain evidence="1">KCTC 42651</strain>
    </source>
</reference>
<name>A0A919CPM3_9PROT</name>